<dbReference type="SUPFAM" id="SSF51445">
    <property type="entry name" value="(Trans)glycosidases"/>
    <property type="match status" value="1"/>
</dbReference>
<accession>A0AB39KX63</accession>
<dbReference type="RefSeq" id="WP_369062219.1">
    <property type="nucleotide sequence ID" value="NZ_CP158375.1"/>
</dbReference>
<dbReference type="InterPro" id="IPR036962">
    <property type="entry name" value="Glyco_hydro_3_N_sf"/>
</dbReference>
<evidence type="ECO:0000256" key="1">
    <source>
        <dbReference type="ARBA" id="ARBA00022801"/>
    </source>
</evidence>
<dbReference type="Pfam" id="PF01915">
    <property type="entry name" value="Glyco_hydro_3_C"/>
    <property type="match status" value="1"/>
</dbReference>
<dbReference type="InterPro" id="IPR051915">
    <property type="entry name" value="Cellulose_Degrad_GH3"/>
</dbReference>
<evidence type="ECO:0000259" key="4">
    <source>
        <dbReference type="Pfam" id="PF01915"/>
    </source>
</evidence>
<dbReference type="SUPFAM" id="SSF52279">
    <property type="entry name" value="Beta-D-glucan exohydrolase, C-terminal domain"/>
    <property type="match status" value="1"/>
</dbReference>
<dbReference type="InterPro" id="IPR002772">
    <property type="entry name" value="Glyco_hydro_3_C"/>
</dbReference>
<sequence length="810" mass="84868">MIRAALVASTAALALAGPAKAQTAHPDMWPKAQSPAAMSDAATEAKVRDLLSKMTLEEKVGQTIQADISYIKPEDLKTYPLGSLLAGGSSGPFGDERGDAAKWLAMVNAFREAAAQRPGAKIPLMFGIDAVHGHNNLVGATLFPHNIGLGAAHDPDLIGRIGEATAKEVAATGADWTFGPTLAVPRDDRWGRTYEGYGETPELARAYAGPMTLGLQGKLMADSPLSNGRIAGSAKHFLADGGTEAGLDQGDFKGTERELIDQHLSGYREAIDAGVLTIMASFSSWNGVKHTGSKSVLTDVLRGPLGFEGFVVGDWNAHGQVPGCSKESCAAAMNAGLDMYMAPDSWRALYANTLAQVKSGEIPLARIEEAAARILRVKIKSGLFGPRQAIEGDFSVIGSKAHRDLAREAVAKSLVLIKNDGVLPLKAGSRVLVAGKAADDIGLASGGWTISWQGTGTTNTDFLGGQSIWAGLKSAVEAAGGQAELQVDGAFTQKPDVAVVVFGEDPYAEFQGDVDNLDYAPHEPLALLRDLKSKGVPTVALFLSGRPLWTNPEINAADAFVAAWLPGSQAGAVADVLAAGKDGKTPRDFTGRLSFSWPKTAVQGPLNIGQKDYDPQFAYGYGLSYAKPGRVGPLSEVSGVTPGAGPIARYFADGRIVAPWSLTLQDADGRTMRVGQLRQAASPSGSVAYEIVDGAAQESARRFTFSKPGLAWLGGRPVDVSSLAKDGYALSLRYRRVDAGTAPVWFGLEGALRPLPPASTWETATTALSCLTSADLAKVGKPFVLRAEGPATLEIEDVRLVKTAPGACPS</sequence>
<keyword evidence="1 6" id="KW-0378">Hydrolase</keyword>
<dbReference type="Pfam" id="PF00933">
    <property type="entry name" value="Glyco_hydro_3"/>
    <property type="match status" value="1"/>
</dbReference>
<dbReference type="AlphaFoldDB" id="A0AB39KX63"/>
<dbReference type="PANTHER" id="PTHR30620">
    <property type="entry name" value="PERIPLASMIC BETA-GLUCOSIDASE-RELATED"/>
    <property type="match status" value="1"/>
</dbReference>
<evidence type="ECO:0000313" key="6">
    <source>
        <dbReference type="EMBL" id="XDO98369.1"/>
    </source>
</evidence>
<dbReference type="PRINTS" id="PR00133">
    <property type="entry name" value="GLHYDRLASE3"/>
</dbReference>
<name>A0AB39KX63_9CAUL</name>
<evidence type="ECO:0000256" key="2">
    <source>
        <dbReference type="SAM" id="SignalP"/>
    </source>
</evidence>
<dbReference type="InterPro" id="IPR017853">
    <property type="entry name" value="GH"/>
</dbReference>
<gene>
    <name evidence="6" type="ORF">ABOZ73_08135</name>
</gene>
<dbReference type="InterPro" id="IPR036881">
    <property type="entry name" value="Glyco_hydro_3_C_sf"/>
</dbReference>
<feature type="signal peptide" evidence="2">
    <location>
        <begin position="1"/>
        <end position="21"/>
    </location>
</feature>
<dbReference type="GO" id="GO:0009251">
    <property type="term" value="P:glucan catabolic process"/>
    <property type="evidence" value="ECO:0007669"/>
    <property type="project" value="TreeGrafter"/>
</dbReference>
<dbReference type="Gene3D" id="3.40.50.1700">
    <property type="entry name" value="Glycoside hydrolase family 3 C-terminal domain"/>
    <property type="match status" value="1"/>
</dbReference>
<evidence type="ECO:0000259" key="3">
    <source>
        <dbReference type="Pfam" id="PF00933"/>
    </source>
</evidence>
<evidence type="ECO:0000259" key="5">
    <source>
        <dbReference type="Pfam" id="PF18559"/>
    </source>
</evidence>
<dbReference type="InterPro" id="IPR001764">
    <property type="entry name" value="Glyco_hydro_3_N"/>
</dbReference>
<dbReference type="Pfam" id="PF18559">
    <property type="entry name" value="Exop_C"/>
    <property type="match status" value="1"/>
</dbReference>
<feature type="domain" description="Glycoside hydrolase family 3 N-terminal" evidence="3">
    <location>
        <begin position="55"/>
        <end position="377"/>
    </location>
</feature>
<organism evidence="6">
    <name type="scientific">Caulobacter sp. 73W</name>
    <dbReference type="NCBI Taxonomy" id="3161137"/>
    <lineage>
        <taxon>Bacteria</taxon>
        <taxon>Pseudomonadati</taxon>
        <taxon>Pseudomonadota</taxon>
        <taxon>Alphaproteobacteria</taxon>
        <taxon>Caulobacterales</taxon>
        <taxon>Caulobacteraceae</taxon>
        <taxon>Caulobacter</taxon>
    </lineage>
</organism>
<dbReference type="Gene3D" id="2.60.120.430">
    <property type="entry name" value="Galactose-binding lectin"/>
    <property type="match status" value="1"/>
</dbReference>
<keyword evidence="2" id="KW-0732">Signal</keyword>
<reference evidence="6" key="1">
    <citation type="submission" date="2024-06" db="EMBL/GenBank/DDBJ databases">
        <title>Caulobacter inopinatus, sp. nov.</title>
        <authorList>
            <person name="Donachie S.P."/>
        </authorList>
    </citation>
    <scope>NUCLEOTIDE SEQUENCE</scope>
    <source>
        <strain evidence="6">73W</strain>
    </source>
</reference>
<dbReference type="InterPro" id="IPR041443">
    <property type="entry name" value="Exop_C"/>
</dbReference>
<dbReference type="EMBL" id="CP158375">
    <property type="protein sequence ID" value="XDO98369.1"/>
    <property type="molecule type" value="Genomic_DNA"/>
</dbReference>
<proteinExistence type="predicted"/>
<dbReference type="PANTHER" id="PTHR30620:SF77">
    <property type="entry name" value="LYSOSOMAL BETA GLUCOSIDASE-LIKE"/>
    <property type="match status" value="1"/>
</dbReference>
<dbReference type="GO" id="GO:0008422">
    <property type="term" value="F:beta-glucosidase activity"/>
    <property type="evidence" value="ECO:0007669"/>
    <property type="project" value="TreeGrafter"/>
</dbReference>
<feature type="chain" id="PRO_5044342642" evidence="2">
    <location>
        <begin position="22"/>
        <end position="810"/>
    </location>
</feature>
<protein>
    <submittedName>
        <fullName evidence="6">Glycoside hydrolase family 3 N-terminal domain-containing protein</fullName>
    </submittedName>
</protein>
<dbReference type="Gene3D" id="3.20.20.300">
    <property type="entry name" value="Glycoside hydrolase, family 3, N-terminal domain"/>
    <property type="match status" value="1"/>
</dbReference>
<feature type="domain" description="ExoP galactose-binding-like" evidence="5">
    <location>
        <begin position="658"/>
        <end position="800"/>
    </location>
</feature>
<feature type="domain" description="Glycoside hydrolase family 3 C-terminal" evidence="4">
    <location>
        <begin position="414"/>
        <end position="625"/>
    </location>
</feature>